<gene>
    <name evidence="2" type="ORF">PX52LOC_02842</name>
</gene>
<feature type="signal peptide" evidence="1">
    <location>
        <begin position="1"/>
        <end position="16"/>
    </location>
</feature>
<dbReference type="EMBL" id="CP042425">
    <property type="protein sequence ID" value="QEL15906.1"/>
    <property type="molecule type" value="Genomic_DNA"/>
</dbReference>
<evidence type="ECO:0000256" key="1">
    <source>
        <dbReference type="SAM" id="SignalP"/>
    </source>
</evidence>
<keyword evidence="1" id="KW-0732">Signal</keyword>
<reference evidence="3" key="1">
    <citation type="submission" date="2019-08" db="EMBL/GenBank/DDBJ databases">
        <title>Limnoglobus roseus gen. nov., sp. nov., a novel freshwater planctomycete with a giant genome from the family Gemmataceae.</title>
        <authorList>
            <person name="Kulichevskaya I.S."/>
            <person name="Naumoff D.G."/>
            <person name="Miroshnikov K."/>
            <person name="Ivanova A."/>
            <person name="Philippov D.A."/>
            <person name="Hakobyan A."/>
            <person name="Rijpstra I.C."/>
            <person name="Sinninghe Damste J.S."/>
            <person name="Liesack W."/>
            <person name="Dedysh S.N."/>
        </authorList>
    </citation>
    <scope>NUCLEOTIDE SEQUENCE [LARGE SCALE GENOMIC DNA]</scope>
    <source>
        <strain evidence="3">PX52</strain>
    </source>
</reference>
<name>A0A5C1AD28_9BACT</name>
<keyword evidence="3" id="KW-1185">Reference proteome</keyword>
<evidence type="ECO:0008006" key="4">
    <source>
        <dbReference type="Google" id="ProtNLM"/>
    </source>
</evidence>
<dbReference type="AlphaFoldDB" id="A0A5C1AD28"/>
<protein>
    <recommendedName>
        <fullName evidence="4">DUF1795 domain-containing protein</fullName>
    </recommendedName>
</protein>
<accession>A0A5C1AD28</accession>
<sequence>MFAPLFVLLSALAVTAADDPKMPPKAPDGWKYVESKDKAYQILMPTTTTRSGTRTSTSNRGGLSLKQQINYATLADGTQFSATAATMSGAALKGLTIGDVYKKMFEGMAADGGTVSEPKEFEIAGRKGKEVFHTAKDKSEERLVLLVGKNRIYEMLVVSKDKTKLTDETANTFLKSLFLNVKDATAPAEKDGEKKPEAK</sequence>
<proteinExistence type="predicted"/>
<dbReference type="KEGG" id="lrs:PX52LOC_02842"/>
<dbReference type="Proteomes" id="UP000324974">
    <property type="component" value="Chromosome"/>
</dbReference>
<evidence type="ECO:0000313" key="3">
    <source>
        <dbReference type="Proteomes" id="UP000324974"/>
    </source>
</evidence>
<organism evidence="2 3">
    <name type="scientific">Limnoglobus roseus</name>
    <dbReference type="NCBI Taxonomy" id="2598579"/>
    <lineage>
        <taxon>Bacteria</taxon>
        <taxon>Pseudomonadati</taxon>
        <taxon>Planctomycetota</taxon>
        <taxon>Planctomycetia</taxon>
        <taxon>Gemmatales</taxon>
        <taxon>Gemmataceae</taxon>
        <taxon>Limnoglobus</taxon>
    </lineage>
</organism>
<feature type="chain" id="PRO_5023101201" description="DUF1795 domain-containing protein" evidence="1">
    <location>
        <begin position="17"/>
        <end position="199"/>
    </location>
</feature>
<evidence type="ECO:0000313" key="2">
    <source>
        <dbReference type="EMBL" id="QEL15906.1"/>
    </source>
</evidence>